<evidence type="ECO:0000256" key="5">
    <source>
        <dbReference type="ARBA" id="ARBA00023163"/>
    </source>
</evidence>
<evidence type="ECO:0000259" key="10">
    <source>
        <dbReference type="PROSITE" id="PS50110"/>
    </source>
</evidence>
<dbReference type="RefSeq" id="WP_002991237.1">
    <property type="nucleotide sequence ID" value="NC_004070.1"/>
</dbReference>
<evidence type="ECO:0000256" key="6">
    <source>
        <dbReference type="ARBA" id="ARBA00055621"/>
    </source>
</evidence>
<evidence type="ECO:0000256" key="2">
    <source>
        <dbReference type="ARBA" id="ARBA00023012"/>
    </source>
</evidence>
<dbReference type="Gene3D" id="3.40.50.2300">
    <property type="match status" value="1"/>
</dbReference>
<proteinExistence type="predicted"/>
<evidence type="ECO:0000313" key="12">
    <source>
        <dbReference type="EMBL" id="AAM80340.1"/>
    </source>
</evidence>
<dbReference type="CDD" id="cd17574">
    <property type="entry name" value="REC_OmpR"/>
    <property type="match status" value="1"/>
</dbReference>
<dbReference type="PANTHER" id="PTHR48111">
    <property type="entry name" value="REGULATOR OF RPOS"/>
    <property type="match status" value="1"/>
</dbReference>
<keyword evidence="1 8" id="KW-0597">Phosphoprotein</keyword>
<dbReference type="GO" id="GO:0006355">
    <property type="term" value="P:regulation of DNA-templated transcription"/>
    <property type="evidence" value="ECO:0007669"/>
    <property type="project" value="InterPro"/>
</dbReference>
<dbReference type="InterPro" id="IPR011006">
    <property type="entry name" value="CheY-like_superfamily"/>
</dbReference>
<name>A0A0H2UXR8_STRP3</name>
<dbReference type="GO" id="GO:0005829">
    <property type="term" value="C:cytosol"/>
    <property type="evidence" value="ECO:0007669"/>
    <property type="project" value="TreeGrafter"/>
</dbReference>
<dbReference type="SMART" id="SM00862">
    <property type="entry name" value="Trans_reg_C"/>
    <property type="match status" value="1"/>
</dbReference>
<dbReference type="PROSITE" id="PS51755">
    <property type="entry name" value="OMPR_PHOB"/>
    <property type="match status" value="1"/>
</dbReference>
<organism evidence="12 13">
    <name type="scientific">Streptococcus pyogenes serotype M3 (strain ATCC BAA-595 / MGAS315)</name>
    <dbReference type="NCBI Taxonomy" id="198466"/>
    <lineage>
        <taxon>Bacteria</taxon>
        <taxon>Bacillati</taxon>
        <taxon>Bacillota</taxon>
        <taxon>Bacilli</taxon>
        <taxon>Lactobacillales</taxon>
        <taxon>Streptococcaceae</taxon>
        <taxon>Streptococcus</taxon>
    </lineage>
</organism>
<dbReference type="SMART" id="SM00448">
    <property type="entry name" value="REC"/>
    <property type="match status" value="1"/>
</dbReference>
<dbReference type="FunFam" id="3.40.50.2300:FF:000001">
    <property type="entry name" value="DNA-binding response regulator PhoB"/>
    <property type="match status" value="1"/>
</dbReference>
<evidence type="ECO:0000256" key="8">
    <source>
        <dbReference type="PROSITE-ProRule" id="PRU00169"/>
    </source>
</evidence>
<accession>A0A0H2UXR8</accession>
<dbReference type="InterPro" id="IPR039420">
    <property type="entry name" value="WalR-like"/>
</dbReference>
<dbReference type="SUPFAM" id="SSF52172">
    <property type="entry name" value="CheY-like"/>
    <property type="match status" value="1"/>
</dbReference>
<feature type="domain" description="Response regulatory" evidence="10">
    <location>
        <begin position="3"/>
        <end position="116"/>
    </location>
</feature>
<dbReference type="Pfam" id="PF00486">
    <property type="entry name" value="Trans_reg_C"/>
    <property type="match status" value="1"/>
</dbReference>
<dbReference type="CDD" id="cd00383">
    <property type="entry name" value="trans_reg_C"/>
    <property type="match status" value="1"/>
</dbReference>
<evidence type="ECO:0000313" key="13">
    <source>
        <dbReference type="Proteomes" id="UP000000564"/>
    </source>
</evidence>
<dbReference type="PROSITE" id="PS50110">
    <property type="entry name" value="RESPONSE_REGULATORY"/>
    <property type="match status" value="1"/>
</dbReference>
<dbReference type="GO" id="GO:0032993">
    <property type="term" value="C:protein-DNA complex"/>
    <property type="evidence" value="ECO:0007669"/>
    <property type="project" value="TreeGrafter"/>
</dbReference>
<gene>
    <name evidence="12" type="ordered locus">SpyM3_1733</name>
</gene>
<evidence type="ECO:0000259" key="11">
    <source>
        <dbReference type="PROSITE" id="PS51755"/>
    </source>
</evidence>
<reference evidence="12 13" key="1">
    <citation type="journal article" date="2002" name="Proc. Natl. Acad. Sci. U.S.A.">
        <title>Genome sequence of a serotype M3 strain of group A Streptococcus: phage-encoded toxins, the high-virulence phenotype, and clone emergence.</title>
        <authorList>
            <person name="Beres S.B."/>
            <person name="Sylva G.L."/>
            <person name="Barbian K.D."/>
            <person name="Lei B."/>
            <person name="Hoff J.S."/>
            <person name="Mammarella N.D."/>
            <person name="Liu M.Y."/>
            <person name="Smoot J.C."/>
            <person name="Porcella S.F."/>
            <person name="Parkins L.D."/>
            <person name="Campbell D.S."/>
            <person name="Smith T.M."/>
            <person name="McCormick J.K."/>
            <person name="Leung D.Y."/>
            <person name="Schlievert P.M."/>
            <person name="Musser J.M."/>
        </authorList>
    </citation>
    <scope>NUCLEOTIDE SEQUENCE [LARGE SCALE GENOMIC DNA]</scope>
    <source>
        <strain evidence="13">ATCC BAA-595 / MGAS315</strain>
    </source>
</reference>
<dbReference type="Proteomes" id="UP000000564">
    <property type="component" value="Chromosome"/>
</dbReference>
<dbReference type="PANTHER" id="PTHR48111:SF32">
    <property type="entry name" value="STAGE 0 SPORULATION PROTEIN A HOMOLOG"/>
    <property type="match status" value="1"/>
</dbReference>
<dbReference type="GO" id="GO:0000156">
    <property type="term" value="F:phosphorelay response regulator activity"/>
    <property type="evidence" value="ECO:0007669"/>
    <property type="project" value="TreeGrafter"/>
</dbReference>
<keyword evidence="5" id="KW-0804">Transcription</keyword>
<keyword evidence="4 9" id="KW-0238">DNA-binding</keyword>
<dbReference type="Pfam" id="PF00072">
    <property type="entry name" value="Response_reg"/>
    <property type="match status" value="1"/>
</dbReference>
<keyword evidence="3" id="KW-0805">Transcription regulation</keyword>
<dbReference type="Gene3D" id="1.10.10.10">
    <property type="entry name" value="Winged helix-like DNA-binding domain superfamily/Winged helix DNA-binding domain"/>
    <property type="match status" value="1"/>
</dbReference>
<feature type="DNA-binding region" description="OmpR/PhoB-type" evidence="9">
    <location>
        <begin position="122"/>
        <end position="215"/>
    </location>
</feature>
<evidence type="ECO:0000256" key="7">
    <source>
        <dbReference type="ARBA" id="ARBA00071115"/>
    </source>
</evidence>
<protein>
    <recommendedName>
        <fullName evidence="7">Transcriptional regulatory protein DltR</fullName>
    </recommendedName>
</protein>
<dbReference type="GO" id="GO:0000976">
    <property type="term" value="F:transcription cis-regulatory region binding"/>
    <property type="evidence" value="ECO:0007669"/>
    <property type="project" value="TreeGrafter"/>
</dbReference>
<dbReference type="InterPro" id="IPR001789">
    <property type="entry name" value="Sig_transdc_resp-reg_receiver"/>
</dbReference>
<evidence type="ECO:0000256" key="3">
    <source>
        <dbReference type="ARBA" id="ARBA00023015"/>
    </source>
</evidence>
<dbReference type="InterPro" id="IPR036388">
    <property type="entry name" value="WH-like_DNA-bd_sf"/>
</dbReference>
<evidence type="ECO:0000256" key="1">
    <source>
        <dbReference type="ARBA" id="ARBA00022553"/>
    </source>
</evidence>
<evidence type="ECO:0000256" key="9">
    <source>
        <dbReference type="PROSITE-ProRule" id="PRU01091"/>
    </source>
</evidence>
<dbReference type="GeneID" id="69901503"/>
<dbReference type="HOGENOM" id="CLU_000445_30_3_9"/>
<feature type="domain" description="OmpR/PhoB-type" evidence="11">
    <location>
        <begin position="122"/>
        <end position="215"/>
    </location>
</feature>
<dbReference type="KEGG" id="spg:SpyM3_1733"/>
<dbReference type="AlphaFoldDB" id="A0A0H2UXR8"/>
<sequence>MFKILVVEDDDTISQVICEFLKANNYDPDCVFDGQAALDKWQTTSYDLIILDIMLPSLSGLEVLKTIRKTSDVPIIMLTALDDEYTQLVSFNHLISDYVTKPFSPLILIKRIENVLRVSTPDEKRQIGDLLVDETEHSVYWQGTLVKLTKKEYDIIDYLAKRHQKIVTRDQLMDDIWGYSELDTRVLDNHIKNLRKKMTGIPLKTITGMGYLLGERE</sequence>
<dbReference type="InterPro" id="IPR001867">
    <property type="entry name" value="OmpR/PhoB-type_DNA-bd"/>
</dbReference>
<feature type="modified residue" description="4-aspartylphosphate" evidence="8">
    <location>
        <position position="52"/>
    </location>
</feature>
<keyword evidence="2" id="KW-0902">Two-component regulatory system</keyword>
<comment type="function">
    <text evidence="6">Member of the two-component regulatory system DltS/DltR. Regulates the expression of the dlt operon.</text>
</comment>
<dbReference type="EMBL" id="AE014074">
    <property type="protein sequence ID" value="AAM80340.1"/>
    <property type="molecule type" value="Genomic_DNA"/>
</dbReference>
<evidence type="ECO:0000256" key="4">
    <source>
        <dbReference type="ARBA" id="ARBA00023125"/>
    </source>
</evidence>